<dbReference type="RefSeq" id="WP_068536776.1">
    <property type="nucleotide sequence ID" value="NZ_FNLF01000002.1"/>
</dbReference>
<sequence>MTKNAPDDGNPDSSAGSADGATDGSTSGAPGVDTGAGDRPDRPATGRGASPSSQRPKRPKTPIDDDLEAEGDDEADDQPGAGKQRAARPALRRAAAPTGTPSTVMTVLATILVVAVVAGIAFLGYSYVDTRNELDRLKSDAADRAAAERVAGEFASRVSTVDYRDVPAWTAGVTKGVSPELKSKLEKASDVAGQLFQPLQWVAKGTVLDTVVTSQSGPVFKVNAYVRSEISTVQFPEGGRVQLNVWAITLDRDKDWQVTESGSDSGMLDIPPAGGTPAGASAAPTPGAPAAGN</sequence>
<dbReference type="OrthoDB" id="4381663at2"/>
<keyword evidence="4" id="KW-1185">Reference proteome</keyword>
<evidence type="ECO:0008006" key="5">
    <source>
        <dbReference type="Google" id="ProtNLM"/>
    </source>
</evidence>
<keyword evidence="2" id="KW-0812">Transmembrane</keyword>
<evidence type="ECO:0000256" key="2">
    <source>
        <dbReference type="SAM" id="Phobius"/>
    </source>
</evidence>
<feature type="region of interest" description="Disordered" evidence="1">
    <location>
        <begin position="1"/>
        <end position="99"/>
    </location>
</feature>
<evidence type="ECO:0000313" key="3">
    <source>
        <dbReference type="EMBL" id="SDQ73186.1"/>
    </source>
</evidence>
<reference evidence="4" key="1">
    <citation type="submission" date="2016-10" db="EMBL/GenBank/DDBJ databases">
        <authorList>
            <person name="Varghese N."/>
            <person name="Submissions S."/>
        </authorList>
    </citation>
    <scope>NUCLEOTIDE SEQUENCE [LARGE SCALE GENOMIC DNA]</scope>
    <source>
        <strain evidence="4">DSM 44142</strain>
    </source>
</reference>
<evidence type="ECO:0000256" key="1">
    <source>
        <dbReference type="SAM" id="MobiDB-lite"/>
    </source>
</evidence>
<gene>
    <name evidence="3" type="ORF">SAMN04489765_1617</name>
</gene>
<proteinExistence type="predicted"/>
<dbReference type="EMBL" id="FNLF01000002">
    <property type="protein sequence ID" value="SDQ73186.1"/>
    <property type="molecule type" value="Genomic_DNA"/>
</dbReference>
<protein>
    <recommendedName>
        <fullName evidence="5">Mce-associated membrane protein</fullName>
    </recommendedName>
</protein>
<feature type="compositionally biased region" description="Low complexity" evidence="1">
    <location>
        <begin position="271"/>
        <end position="293"/>
    </location>
</feature>
<feature type="compositionally biased region" description="Low complexity" evidence="1">
    <location>
        <begin position="78"/>
        <end position="99"/>
    </location>
</feature>
<feature type="transmembrane region" description="Helical" evidence="2">
    <location>
        <begin position="107"/>
        <end position="128"/>
    </location>
</feature>
<feature type="region of interest" description="Disordered" evidence="1">
    <location>
        <begin position="258"/>
        <end position="293"/>
    </location>
</feature>
<accession>A0A1H1DBG3</accession>
<keyword evidence="2" id="KW-1133">Transmembrane helix</keyword>
<feature type="compositionally biased region" description="Acidic residues" evidence="1">
    <location>
        <begin position="64"/>
        <end position="77"/>
    </location>
</feature>
<dbReference type="Proteomes" id="UP000183053">
    <property type="component" value="Unassembled WGS sequence"/>
</dbReference>
<keyword evidence="2" id="KW-0472">Membrane</keyword>
<name>A0A1H1DBG3_9ACTN</name>
<dbReference type="AlphaFoldDB" id="A0A1H1DBG3"/>
<evidence type="ECO:0000313" key="4">
    <source>
        <dbReference type="Proteomes" id="UP000183053"/>
    </source>
</evidence>
<organism evidence="3 4">
    <name type="scientific">Tsukamurella pulmonis</name>
    <dbReference type="NCBI Taxonomy" id="47312"/>
    <lineage>
        <taxon>Bacteria</taxon>
        <taxon>Bacillati</taxon>
        <taxon>Actinomycetota</taxon>
        <taxon>Actinomycetes</taxon>
        <taxon>Mycobacteriales</taxon>
        <taxon>Tsukamurellaceae</taxon>
        <taxon>Tsukamurella</taxon>
    </lineage>
</organism>